<name>A0A7H9HMN8_9SACH</name>
<evidence type="ECO:0000313" key="3">
    <source>
        <dbReference type="Proteomes" id="UP000510647"/>
    </source>
</evidence>
<dbReference type="EMBL" id="CP059267">
    <property type="protein sequence ID" value="QLQ78553.1"/>
    <property type="molecule type" value="Genomic_DNA"/>
</dbReference>
<evidence type="ECO:0000313" key="2">
    <source>
        <dbReference type="EMBL" id="QLQ78553.1"/>
    </source>
</evidence>
<accession>A0A7H9HMN8</accession>
<gene>
    <name evidence="2" type="ORF">HG537_0A08000</name>
</gene>
<feature type="region of interest" description="Disordered" evidence="1">
    <location>
        <begin position="281"/>
        <end position="311"/>
    </location>
</feature>
<dbReference type="OrthoDB" id="4065633at2759"/>
<evidence type="ECO:0000256" key="1">
    <source>
        <dbReference type="SAM" id="MobiDB-lite"/>
    </source>
</evidence>
<sequence>MAGSNVKVVVNKDTTDKFARNSPTLNHLYKYPVVSKTLDQVVSLPVVSQVLSLFILAALKVKHTVVDSERSPKFVKVAYNSVSGVSLKLDELVNLLLFREGVDAFVKGWSAHSKKPGFWLVYFWIDYVANVSNILLNQFVVQPFKLSVEDKGAETTSSDETLPHVSQLTSTTRSISKDLHDKLQSDYIAPTADFAKQKYETLVKPTAEKLNSEYIEPTKAQLSNITRPTRAHAMETYKTVSATYESNLSKSESVPRAIVSTGIDLKNLTLENLKSNRTELEKDAKEAIEHKKETLGQAADEKVDSLGNTVK</sequence>
<reference evidence="2 3" key="1">
    <citation type="submission" date="2020-06" db="EMBL/GenBank/DDBJ databases">
        <title>The yeast mating-type switching endonuclease HO is a domesticated member of an unorthodox homing genetic element family.</title>
        <authorList>
            <person name="Coughlan A.Y."/>
            <person name="Lombardi L."/>
            <person name="Braun-Galleani S."/>
            <person name="Martos A.R."/>
            <person name="Galeote V."/>
            <person name="Bigey F."/>
            <person name="Dequin S."/>
            <person name="Byrne K.P."/>
            <person name="Wolfe K.H."/>
        </authorList>
    </citation>
    <scope>NUCLEOTIDE SEQUENCE [LARGE SCALE GENOMIC DNA]</scope>
    <source>
        <strain evidence="2 3">CBS2947</strain>
    </source>
</reference>
<protein>
    <submittedName>
        <fullName evidence="2">Uncharacterized protein</fullName>
    </submittedName>
</protein>
<dbReference type="Proteomes" id="UP000510647">
    <property type="component" value="Chromosome 1"/>
</dbReference>
<organism evidence="2 3">
    <name type="scientific">Torulaspora globosa</name>
    <dbReference type="NCBI Taxonomy" id="48254"/>
    <lineage>
        <taxon>Eukaryota</taxon>
        <taxon>Fungi</taxon>
        <taxon>Dikarya</taxon>
        <taxon>Ascomycota</taxon>
        <taxon>Saccharomycotina</taxon>
        <taxon>Saccharomycetes</taxon>
        <taxon>Saccharomycetales</taxon>
        <taxon>Saccharomycetaceae</taxon>
        <taxon>Torulaspora</taxon>
    </lineage>
</organism>
<dbReference type="Pfam" id="PF17316">
    <property type="entry name" value="Perilipin_2"/>
    <property type="match status" value="1"/>
</dbReference>
<proteinExistence type="predicted"/>
<feature type="compositionally biased region" description="Basic and acidic residues" evidence="1">
    <location>
        <begin position="281"/>
        <end position="304"/>
    </location>
</feature>
<keyword evidence="3" id="KW-1185">Reference proteome</keyword>
<dbReference type="AlphaFoldDB" id="A0A7H9HMN8"/>